<dbReference type="PANTHER" id="PTHR30250:SF10">
    <property type="entry name" value="LIPOPOLYSACCHARIDE BIOSYNTHESIS PROTEIN WZXC"/>
    <property type="match status" value="1"/>
</dbReference>
<sequence length="620" mass="63534">MRGSEPAPADRRDAVGGRHRAPEPAAGGSPVDPGAVFAAASPAAAVNPGAAKPAAATPGPVDPAAGIPGATDLPAGTPGATDLPAGAAPGPVDSGSEEPGGSGGSTAGLGRMLARGALWSSLSTAVLRLGQFVLSIVVARLISPHDFGVFVVASTVYLIVINISEIGVSTALVREVDNAKRIAPTVSTIATANSALLAAILFLAAPWLSATFGAPGATAAVRVLAIPVLLAGPTAVPAALLTRDFRQGRKMAADLTNFAVANATLLALALTGSGVMALAWSRVAGQVVSAVLLFVLAPERYRPGFDRREAGRLLRFGAPLAGSSLAVFILSNLDFMVVGRLAGPLELGYYNLAFTVASWPTSIFTAILTSVTLPALARVKGGIAELGRHVSVALAALCAAAFLVSGLCMVLAHPLVTIVYGARWSPAAAILVILAVFGAVRVMLALFYDVLVALDHTRWLFHLQLIWLGVLLPAMLLGVHEAGGRGAGVAHVVIAVAVVVPVHLIVLARAVRFPLARLRAPVLYPLLAAGLAGAASILLGGLFVGPWTKLIWGCLAFVVVYLAALGRWLLAIKRELTELYGRGGSRPDATDSTQTEEPTDEWPQPEPMVDLTMAGRGEAP</sequence>
<gene>
    <name evidence="9" type="ORF">GCM10023322_21240</name>
</gene>
<feature type="transmembrane region" description="Helical" evidence="8">
    <location>
        <begin position="389"/>
        <end position="412"/>
    </location>
</feature>
<keyword evidence="4 8" id="KW-0812">Transmembrane</keyword>
<feature type="transmembrane region" description="Helical" evidence="8">
    <location>
        <begin position="424"/>
        <end position="447"/>
    </location>
</feature>
<evidence type="ECO:0000256" key="3">
    <source>
        <dbReference type="ARBA" id="ARBA00022475"/>
    </source>
</evidence>
<keyword evidence="5 8" id="KW-1133">Transmembrane helix</keyword>
<evidence type="ECO:0000256" key="2">
    <source>
        <dbReference type="ARBA" id="ARBA00007430"/>
    </source>
</evidence>
<evidence type="ECO:0000256" key="6">
    <source>
        <dbReference type="ARBA" id="ARBA00023136"/>
    </source>
</evidence>
<feature type="transmembrane region" description="Helical" evidence="8">
    <location>
        <begin position="313"/>
        <end position="333"/>
    </location>
</feature>
<protein>
    <recommendedName>
        <fullName evidence="11">Lipopolysaccharide biosynthesis protein</fullName>
    </recommendedName>
</protein>
<feature type="transmembrane region" description="Helical" evidence="8">
    <location>
        <begin position="255"/>
        <end position="277"/>
    </location>
</feature>
<feature type="transmembrane region" description="Helical" evidence="8">
    <location>
        <begin position="353"/>
        <end position="377"/>
    </location>
</feature>
<feature type="compositionally biased region" description="Low complexity" evidence="7">
    <location>
        <begin position="47"/>
        <end position="59"/>
    </location>
</feature>
<dbReference type="RefSeq" id="WP_345628448.1">
    <property type="nucleotide sequence ID" value="NZ_BAABJQ010000005.1"/>
</dbReference>
<feature type="transmembrane region" description="Helical" evidence="8">
    <location>
        <begin position="459"/>
        <end position="477"/>
    </location>
</feature>
<evidence type="ECO:0000256" key="1">
    <source>
        <dbReference type="ARBA" id="ARBA00004651"/>
    </source>
</evidence>
<comment type="similarity">
    <text evidence="2">Belongs to the polysaccharide synthase family.</text>
</comment>
<feature type="transmembrane region" description="Helical" evidence="8">
    <location>
        <begin position="185"/>
        <end position="208"/>
    </location>
</feature>
<feature type="transmembrane region" description="Helical" evidence="8">
    <location>
        <begin position="283"/>
        <end position="301"/>
    </location>
</feature>
<evidence type="ECO:0000256" key="8">
    <source>
        <dbReference type="SAM" id="Phobius"/>
    </source>
</evidence>
<feature type="transmembrane region" description="Helical" evidence="8">
    <location>
        <begin position="550"/>
        <end position="570"/>
    </location>
</feature>
<keyword evidence="6 8" id="KW-0472">Membrane</keyword>
<reference evidence="10" key="1">
    <citation type="journal article" date="2019" name="Int. J. Syst. Evol. Microbiol.">
        <title>The Global Catalogue of Microorganisms (GCM) 10K type strain sequencing project: providing services to taxonomists for standard genome sequencing and annotation.</title>
        <authorList>
            <consortium name="The Broad Institute Genomics Platform"/>
            <consortium name="The Broad Institute Genome Sequencing Center for Infectious Disease"/>
            <person name="Wu L."/>
            <person name="Ma J."/>
        </authorList>
    </citation>
    <scope>NUCLEOTIDE SEQUENCE [LARGE SCALE GENOMIC DNA]</scope>
    <source>
        <strain evidence="10">JCM 18304</strain>
    </source>
</reference>
<keyword evidence="3" id="KW-1003">Cell membrane</keyword>
<evidence type="ECO:0000256" key="7">
    <source>
        <dbReference type="SAM" id="MobiDB-lite"/>
    </source>
</evidence>
<dbReference type="Pfam" id="PF13440">
    <property type="entry name" value="Polysacc_synt_3"/>
    <property type="match status" value="1"/>
</dbReference>
<comment type="subcellular location">
    <subcellularLocation>
        <location evidence="1">Cell membrane</location>
        <topology evidence="1">Multi-pass membrane protein</topology>
    </subcellularLocation>
</comment>
<evidence type="ECO:0000313" key="9">
    <source>
        <dbReference type="EMBL" id="GAA5183011.1"/>
    </source>
</evidence>
<organism evidence="9 10">
    <name type="scientific">Rugosimonospora acidiphila</name>
    <dbReference type="NCBI Taxonomy" id="556531"/>
    <lineage>
        <taxon>Bacteria</taxon>
        <taxon>Bacillati</taxon>
        <taxon>Actinomycetota</taxon>
        <taxon>Actinomycetes</taxon>
        <taxon>Micromonosporales</taxon>
        <taxon>Micromonosporaceae</taxon>
        <taxon>Rugosimonospora</taxon>
    </lineage>
</organism>
<comment type="caution">
    <text evidence="9">The sequence shown here is derived from an EMBL/GenBank/DDBJ whole genome shotgun (WGS) entry which is preliminary data.</text>
</comment>
<accession>A0ABP9RQ20</accession>
<feature type="transmembrane region" description="Helical" evidence="8">
    <location>
        <begin position="148"/>
        <end position="173"/>
    </location>
</feature>
<evidence type="ECO:0000256" key="4">
    <source>
        <dbReference type="ARBA" id="ARBA00022692"/>
    </source>
</evidence>
<evidence type="ECO:0008006" key="11">
    <source>
        <dbReference type="Google" id="ProtNLM"/>
    </source>
</evidence>
<feature type="transmembrane region" description="Helical" evidence="8">
    <location>
        <begin position="522"/>
        <end position="544"/>
    </location>
</feature>
<feature type="compositionally biased region" description="Basic and acidic residues" evidence="7">
    <location>
        <begin position="8"/>
        <end position="22"/>
    </location>
</feature>
<dbReference type="PANTHER" id="PTHR30250">
    <property type="entry name" value="PST FAMILY PREDICTED COLANIC ACID TRANSPORTER"/>
    <property type="match status" value="1"/>
</dbReference>
<dbReference type="Proteomes" id="UP001501570">
    <property type="component" value="Unassembled WGS sequence"/>
</dbReference>
<evidence type="ECO:0000313" key="10">
    <source>
        <dbReference type="Proteomes" id="UP001501570"/>
    </source>
</evidence>
<dbReference type="InterPro" id="IPR050833">
    <property type="entry name" value="Poly_Biosynth_Transport"/>
</dbReference>
<feature type="region of interest" description="Disordered" evidence="7">
    <location>
        <begin position="583"/>
        <end position="620"/>
    </location>
</feature>
<feature type="compositionally biased region" description="Gly residues" evidence="7">
    <location>
        <begin position="98"/>
        <end position="107"/>
    </location>
</feature>
<feature type="transmembrane region" description="Helical" evidence="8">
    <location>
        <begin position="220"/>
        <end position="243"/>
    </location>
</feature>
<dbReference type="EMBL" id="BAABJQ010000005">
    <property type="protein sequence ID" value="GAA5183011.1"/>
    <property type="molecule type" value="Genomic_DNA"/>
</dbReference>
<dbReference type="CDD" id="cd13127">
    <property type="entry name" value="MATE_tuaB_like"/>
    <property type="match status" value="1"/>
</dbReference>
<feature type="transmembrane region" description="Helical" evidence="8">
    <location>
        <begin position="489"/>
        <end position="510"/>
    </location>
</feature>
<name>A0ABP9RQ20_9ACTN</name>
<evidence type="ECO:0000256" key="5">
    <source>
        <dbReference type="ARBA" id="ARBA00022989"/>
    </source>
</evidence>
<proteinExistence type="inferred from homology"/>
<feature type="region of interest" description="Disordered" evidence="7">
    <location>
        <begin position="47"/>
        <end position="107"/>
    </location>
</feature>
<keyword evidence="10" id="KW-1185">Reference proteome</keyword>
<feature type="region of interest" description="Disordered" evidence="7">
    <location>
        <begin position="1"/>
        <end position="35"/>
    </location>
</feature>